<dbReference type="InterPro" id="IPR005521">
    <property type="entry name" value="Attacin_C"/>
</dbReference>
<dbReference type="GO" id="GO:0042742">
    <property type="term" value="P:defense response to bacterium"/>
    <property type="evidence" value="ECO:0007669"/>
    <property type="project" value="UniProtKB-KW"/>
</dbReference>
<comment type="similarity">
    <text evidence="2">Belongs to the attacin/sarcotoxin-2 family.</text>
</comment>
<keyword evidence="6" id="KW-0391">Immunity</keyword>
<dbReference type="GO" id="GO:0045087">
    <property type="term" value="P:innate immune response"/>
    <property type="evidence" value="ECO:0007669"/>
    <property type="project" value="UniProtKB-KW"/>
</dbReference>
<dbReference type="Pfam" id="PF03769">
    <property type="entry name" value="Attacin_C"/>
    <property type="match status" value="1"/>
</dbReference>
<comment type="subcellular location">
    <subcellularLocation>
        <location evidence="1">Secreted</location>
    </subcellularLocation>
</comment>
<evidence type="ECO:0000256" key="5">
    <source>
        <dbReference type="ARBA" id="ARBA00022588"/>
    </source>
</evidence>
<dbReference type="GO" id="GO:0005576">
    <property type="term" value="C:extracellular region"/>
    <property type="evidence" value="ECO:0007669"/>
    <property type="project" value="UniProtKB-SubCell"/>
</dbReference>
<dbReference type="AlphaFoldDB" id="D2DMB6"/>
<protein>
    <submittedName>
        <fullName evidence="9">Antibacterial peptide</fullName>
    </submittedName>
</protein>
<keyword evidence="4" id="KW-0929">Antimicrobial</keyword>
<evidence type="ECO:0000256" key="7">
    <source>
        <dbReference type="ARBA" id="ARBA00023022"/>
    </source>
</evidence>
<proteinExistence type="evidence at transcript level"/>
<reference evidence="9" key="1">
    <citation type="submission" date="2016-11" db="EMBL/GenBank/DDBJ databases">
        <authorList>
            <person name="Jaros S."/>
            <person name="Januszkiewicz K."/>
            <person name="Wedrychowicz H."/>
        </authorList>
    </citation>
    <scope>NUCLEOTIDE SEQUENCE</scope>
</reference>
<accession>D2DMB6</accession>
<name>D2DMB6_HARAX</name>
<evidence type="ECO:0000256" key="6">
    <source>
        <dbReference type="ARBA" id="ARBA00022859"/>
    </source>
</evidence>
<dbReference type="EMBL" id="FJ597734">
    <property type="protein sequence ID" value="ACZ28727.1"/>
    <property type="molecule type" value="mRNA"/>
</dbReference>
<evidence type="ECO:0000256" key="1">
    <source>
        <dbReference type="ARBA" id="ARBA00004613"/>
    </source>
</evidence>
<organism evidence="9">
    <name type="scientific">Harmonia axyridis</name>
    <name type="common">Multicolored Asian lady beetle</name>
    <name type="synonym">Coccinella axyridis</name>
    <dbReference type="NCBI Taxonomy" id="115357"/>
    <lineage>
        <taxon>Eukaryota</taxon>
        <taxon>Metazoa</taxon>
        <taxon>Ecdysozoa</taxon>
        <taxon>Arthropoda</taxon>
        <taxon>Hexapoda</taxon>
        <taxon>Insecta</taxon>
        <taxon>Pterygota</taxon>
        <taxon>Neoptera</taxon>
        <taxon>Endopterygota</taxon>
        <taxon>Coleoptera</taxon>
        <taxon>Polyphaga</taxon>
        <taxon>Cucujiformia</taxon>
        <taxon>Coccinelloidea</taxon>
        <taxon>Coccinellidae</taxon>
        <taxon>Coccinellinae</taxon>
        <taxon>Coccinellini</taxon>
        <taxon>Harmonia</taxon>
    </lineage>
</organism>
<keyword evidence="7" id="KW-0044">Antibiotic</keyword>
<evidence type="ECO:0000259" key="8">
    <source>
        <dbReference type="Pfam" id="PF03769"/>
    </source>
</evidence>
<keyword evidence="5" id="KW-0399">Innate immunity</keyword>
<evidence type="ECO:0000256" key="3">
    <source>
        <dbReference type="ARBA" id="ARBA00022525"/>
    </source>
</evidence>
<evidence type="ECO:0000313" key="9">
    <source>
        <dbReference type="EMBL" id="ACZ28727.1"/>
    </source>
</evidence>
<evidence type="ECO:0000256" key="2">
    <source>
        <dbReference type="ARBA" id="ARBA00007550"/>
    </source>
</evidence>
<keyword evidence="3" id="KW-0964">Secreted</keyword>
<sequence>MVPMPLQRQRRQTTVDVNKNPQGTQVTLGHKGVIFENDKHLVSGEGFVSKQFKPTGPTALGGGVSYEYKPSDSGINLSASNTRGAGTDFSALGNANLWKSRDGNTRVDAYANYDRHYGGPWGTGRLNYGGGIQVSHDF</sequence>
<evidence type="ECO:0000256" key="4">
    <source>
        <dbReference type="ARBA" id="ARBA00022529"/>
    </source>
</evidence>
<feature type="domain" description="Attacin C-terminal" evidence="8">
    <location>
        <begin position="23"/>
        <end position="138"/>
    </location>
</feature>